<name>A0A955LA73_9BACT</name>
<proteinExistence type="predicted"/>
<evidence type="ECO:0000313" key="2">
    <source>
        <dbReference type="Proteomes" id="UP000714915"/>
    </source>
</evidence>
<dbReference type="PANTHER" id="PTHR12993:SF11">
    <property type="entry name" value="N-ACETYLGLUCOSAMINYL-PHOSPHATIDYLINOSITOL DE-N-ACETYLASE"/>
    <property type="match status" value="1"/>
</dbReference>
<evidence type="ECO:0000313" key="1">
    <source>
        <dbReference type="EMBL" id="MCA9386918.1"/>
    </source>
</evidence>
<dbReference type="PANTHER" id="PTHR12993">
    <property type="entry name" value="N-ACETYLGLUCOSAMINYL-PHOSPHATIDYLINOSITOL DE-N-ACETYLASE-RELATED"/>
    <property type="match status" value="1"/>
</dbReference>
<dbReference type="InterPro" id="IPR024078">
    <property type="entry name" value="LmbE-like_dom_sf"/>
</dbReference>
<reference evidence="1" key="2">
    <citation type="journal article" date="2021" name="Microbiome">
        <title>Successional dynamics and alternative stable states in a saline activated sludge microbial community over 9 years.</title>
        <authorList>
            <person name="Wang Y."/>
            <person name="Ye J."/>
            <person name="Ju F."/>
            <person name="Liu L."/>
            <person name="Boyd J.A."/>
            <person name="Deng Y."/>
            <person name="Parks D.H."/>
            <person name="Jiang X."/>
            <person name="Yin X."/>
            <person name="Woodcroft B.J."/>
            <person name="Tyson G.W."/>
            <person name="Hugenholtz P."/>
            <person name="Polz M.F."/>
            <person name="Zhang T."/>
        </authorList>
    </citation>
    <scope>NUCLEOTIDE SEQUENCE</scope>
    <source>
        <strain evidence="1">HKST-UBA09</strain>
    </source>
</reference>
<dbReference type="AlphaFoldDB" id="A0A955LA73"/>
<dbReference type="Proteomes" id="UP000714915">
    <property type="component" value="Unassembled WGS sequence"/>
</dbReference>
<sequence>MILLLLLLSLISGLIATYIFILLRYHDTSLPSLDLTSSKNILFIFPHPDDETMATGGLINSLSKIKNIHVISTTHGENGIELLNLPSNELGNIRKKEFECVMKKLNVKKLEIWEFEDGDCEKAFIEIKNKVKEYINKNSIDTIFTFERTGLYPHPDHIILSKIIHEITKEKKDLQVVYSTLTKKLREKANLPTKLTYRDREVVLKDLDPSLPQYKVFIFKSLYAKYRAAKCYKSQKLNGNMPLWLELFLMPVEYYTTKY</sequence>
<gene>
    <name evidence="1" type="ORF">KC669_02690</name>
</gene>
<dbReference type="InterPro" id="IPR003737">
    <property type="entry name" value="GlcNAc_PI_deacetylase-related"/>
</dbReference>
<dbReference type="GO" id="GO:0000225">
    <property type="term" value="F:N-acetylglucosaminylphosphatidylinositol deacetylase activity"/>
    <property type="evidence" value="ECO:0007669"/>
    <property type="project" value="TreeGrafter"/>
</dbReference>
<dbReference type="EMBL" id="JAGQLF010000026">
    <property type="protein sequence ID" value="MCA9386918.1"/>
    <property type="molecule type" value="Genomic_DNA"/>
</dbReference>
<dbReference type="SUPFAM" id="SSF102588">
    <property type="entry name" value="LmbE-like"/>
    <property type="match status" value="1"/>
</dbReference>
<dbReference type="Gene3D" id="3.40.50.10320">
    <property type="entry name" value="LmbE-like"/>
    <property type="match status" value="1"/>
</dbReference>
<reference evidence="1" key="1">
    <citation type="submission" date="2020-04" db="EMBL/GenBank/DDBJ databases">
        <authorList>
            <person name="Zhang T."/>
        </authorList>
    </citation>
    <scope>NUCLEOTIDE SEQUENCE</scope>
    <source>
        <strain evidence="1">HKST-UBA09</strain>
    </source>
</reference>
<protein>
    <submittedName>
        <fullName evidence="1">PIG-L family deacetylase</fullName>
    </submittedName>
</protein>
<comment type="caution">
    <text evidence="1">The sequence shown here is derived from an EMBL/GenBank/DDBJ whole genome shotgun (WGS) entry which is preliminary data.</text>
</comment>
<dbReference type="Pfam" id="PF02585">
    <property type="entry name" value="PIG-L"/>
    <property type="match status" value="1"/>
</dbReference>
<accession>A0A955LA73</accession>
<organism evidence="1 2">
    <name type="scientific">Candidatus Dojkabacteria bacterium</name>
    <dbReference type="NCBI Taxonomy" id="2099670"/>
    <lineage>
        <taxon>Bacteria</taxon>
        <taxon>Candidatus Dojkabacteria</taxon>
    </lineage>
</organism>